<evidence type="ECO:0000256" key="1">
    <source>
        <dbReference type="SAM" id="MobiDB-lite"/>
    </source>
</evidence>
<sequence length="148" mass="17300">MTTTSMNKQFNNMNFQEATSDNKSASQLELDNAYLLQQNQHLAKELSFTRYTINALKSMTTQKDNALNETRQELERALQHIQLLTCTLRQQQRYSLSGIGPQLMQDDLSDDQELSEEDELYEETRPNLDIMSKLPLRHPPNQIFIKEY</sequence>
<gene>
    <name evidence="2" type="ORF">MFLAVUS_010907</name>
</gene>
<accession>A0ABP9ZE08</accession>
<protein>
    <submittedName>
        <fullName evidence="2">Uncharacterized protein</fullName>
    </submittedName>
</protein>
<reference evidence="2 3" key="1">
    <citation type="submission" date="2024-04" db="EMBL/GenBank/DDBJ databases">
        <title>genome sequences of Mucor flavus KT1a and Helicostylum pulchrum KT1b strains isolated from the surface of a dry-aged beef.</title>
        <authorList>
            <person name="Toyotome T."/>
            <person name="Hosono M."/>
            <person name="Torimaru M."/>
            <person name="Fukuda K."/>
            <person name="Mikami N."/>
        </authorList>
    </citation>
    <scope>NUCLEOTIDE SEQUENCE [LARGE SCALE GENOMIC DNA]</scope>
    <source>
        <strain evidence="2 3">KT1a</strain>
    </source>
</reference>
<feature type="region of interest" description="Disordered" evidence="1">
    <location>
        <begin position="101"/>
        <end position="125"/>
    </location>
</feature>
<evidence type="ECO:0000313" key="2">
    <source>
        <dbReference type="EMBL" id="GAA5817363.1"/>
    </source>
</evidence>
<comment type="caution">
    <text evidence="2">The sequence shown here is derived from an EMBL/GenBank/DDBJ whole genome shotgun (WGS) entry which is preliminary data.</text>
</comment>
<dbReference type="Proteomes" id="UP001473302">
    <property type="component" value="Unassembled WGS sequence"/>
</dbReference>
<keyword evidence="3" id="KW-1185">Reference proteome</keyword>
<feature type="compositionally biased region" description="Acidic residues" evidence="1">
    <location>
        <begin position="107"/>
        <end position="121"/>
    </location>
</feature>
<name>A0ABP9ZE08_9FUNG</name>
<organism evidence="2 3">
    <name type="scientific">Mucor flavus</name>
    <dbReference type="NCBI Taxonomy" id="439312"/>
    <lineage>
        <taxon>Eukaryota</taxon>
        <taxon>Fungi</taxon>
        <taxon>Fungi incertae sedis</taxon>
        <taxon>Mucoromycota</taxon>
        <taxon>Mucoromycotina</taxon>
        <taxon>Mucoromycetes</taxon>
        <taxon>Mucorales</taxon>
        <taxon>Mucorineae</taxon>
        <taxon>Mucoraceae</taxon>
        <taxon>Mucor</taxon>
    </lineage>
</organism>
<evidence type="ECO:0000313" key="3">
    <source>
        <dbReference type="Proteomes" id="UP001473302"/>
    </source>
</evidence>
<dbReference type="EMBL" id="BAABUK010000041">
    <property type="protein sequence ID" value="GAA5817363.1"/>
    <property type="molecule type" value="Genomic_DNA"/>
</dbReference>
<proteinExistence type="predicted"/>